<dbReference type="SUPFAM" id="SSF140356">
    <property type="entry name" value="PPK N-terminal domain-like"/>
    <property type="match status" value="1"/>
</dbReference>
<dbReference type="NCBIfam" id="TIGR03705">
    <property type="entry name" value="poly_P_kin"/>
    <property type="match status" value="1"/>
</dbReference>
<dbReference type="CDD" id="cd09165">
    <property type="entry name" value="PLDc_PaPPK1_C1_like"/>
    <property type="match status" value="1"/>
</dbReference>
<evidence type="ECO:0000259" key="10">
    <source>
        <dbReference type="Pfam" id="PF13090"/>
    </source>
</evidence>
<protein>
    <recommendedName>
        <fullName evidence="6 7">Polyphosphate kinase</fullName>
        <ecNumber evidence="6 7">2.7.4.1</ecNumber>
    </recommendedName>
    <alternativeName>
        <fullName evidence="6">ATP-polyphosphate phosphotransferase</fullName>
    </alternativeName>
    <alternativeName>
        <fullName evidence="6">Polyphosphoric acid kinase</fullName>
    </alternativeName>
</protein>
<dbReference type="GO" id="GO:0006799">
    <property type="term" value="P:polyphosphate biosynthetic process"/>
    <property type="evidence" value="ECO:0007669"/>
    <property type="project" value="UniProtKB-UniRule"/>
</dbReference>
<organism evidence="12 13">
    <name type="scientific">Novipirellula artificiosorum</name>
    <dbReference type="NCBI Taxonomy" id="2528016"/>
    <lineage>
        <taxon>Bacteria</taxon>
        <taxon>Pseudomonadati</taxon>
        <taxon>Planctomycetota</taxon>
        <taxon>Planctomycetia</taxon>
        <taxon>Pirellulales</taxon>
        <taxon>Pirellulaceae</taxon>
        <taxon>Novipirellula</taxon>
    </lineage>
</organism>
<dbReference type="InterPro" id="IPR036830">
    <property type="entry name" value="PP_kinase_middle_dom_sf"/>
</dbReference>
<feature type="binding site" evidence="6">
    <location>
        <position position="505"/>
    </location>
    <ligand>
        <name>ATP</name>
        <dbReference type="ChEBI" id="CHEBI:30616"/>
    </ligand>
</feature>
<keyword evidence="13" id="KW-1185">Reference proteome</keyword>
<feature type="binding site" evidence="6">
    <location>
        <position position="62"/>
    </location>
    <ligand>
        <name>ATP</name>
        <dbReference type="ChEBI" id="CHEBI:30616"/>
    </ligand>
</feature>
<dbReference type="CDD" id="cd09168">
    <property type="entry name" value="PLDc_PaPPK1_C2_like"/>
    <property type="match status" value="1"/>
</dbReference>
<dbReference type="InterPro" id="IPR041108">
    <property type="entry name" value="PP_kinase_C_1"/>
</dbReference>
<dbReference type="Gene3D" id="3.30.870.10">
    <property type="entry name" value="Endonuclease Chain A"/>
    <property type="match status" value="2"/>
</dbReference>
<dbReference type="NCBIfam" id="NF003917">
    <property type="entry name" value="PRK05443.1-1"/>
    <property type="match status" value="1"/>
</dbReference>
<dbReference type="RefSeq" id="WP_261344880.1">
    <property type="nucleotide sequence ID" value="NZ_SJPV01000001.1"/>
</dbReference>
<dbReference type="Gene3D" id="3.30.1840.10">
    <property type="entry name" value="Polyphosphate kinase middle domain"/>
    <property type="match status" value="1"/>
</dbReference>
<evidence type="ECO:0000256" key="1">
    <source>
        <dbReference type="ARBA" id="ARBA00022553"/>
    </source>
</evidence>
<evidence type="ECO:0000256" key="7">
    <source>
        <dbReference type="RuleBase" id="RU003800"/>
    </source>
</evidence>
<gene>
    <name evidence="6 12" type="primary">ppk</name>
    <name evidence="12" type="ORF">Poly41_04700</name>
</gene>
<feature type="domain" description="Polyphosphate kinase C-terminal" evidence="10">
    <location>
        <begin position="540"/>
        <end position="711"/>
    </location>
</feature>
<evidence type="ECO:0000256" key="2">
    <source>
        <dbReference type="ARBA" id="ARBA00022679"/>
    </source>
</evidence>
<dbReference type="Pfam" id="PF13089">
    <property type="entry name" value="PP_kinase_N"/>
    <property type="match status" value="1"/>
</dbReference>
<dbReference type="HAMAP" id="MF_00347">
    <property type="entry name" value="Polyphosphate_kinase"/>
    <property type="match status" value="1"/>
</dbReference>
<dbReference type="SUPFAM" id="SSF143724">
    <property type="entry name" value="PHP14-like"/>
    <property type="match status" value="1"/>
</dbReference>
<dbReference type="InterPro" id="IPR003414">
    <property type="entry name" value="PP_kinase"/>
</dbReference>
<feature type="domain" description="Polyphosphate kinase C-terminal" evidence="11">
    <location>
        <begin position="369"/>
        <end position="533"/>
    </location>
</feature>
<comment type="function">
    <text evidence="6 7">Catalyzes the reversible transfer of the terminal phosphate of ATP to form a long-chain polyphosphate (polyP).</text>
</comment>
<dbReference type="Pfam" id="PF02503">
    <property type="entry name" value="PP_kinase"/>
    <property type="match status" value="1"/>
</dbReference>
<proteinExistence type="inferred from homology"/>
<dbReference type="GO" id="GO:0009358">
    <property type="term" value="C:polyphosphate kinase complex"/>
    <property type="evidence" value="ECO:0007669"/>
    <property type="project" value="InterPro"/>
</dbReference>
<dbReference type="GO" id="GO:0005524">
    <property type="term" value="F:ATP binding"/>
    <property type="evidence" value="ECO:0007669"/>
    <property type="project" value="UniProtKB-KW"/>
</dbReference>
<comment type="catalytic activity">
    <reaction evidence="6 7">
        <text>[phosphate](n) + ATP = [phosphate](n+1) + ADP</text>
        <dbReference type="Rhea" id="RHEA:19573"/>
        <dbReference type="Rhea" id="RHEA-COMP:9859"/>
        <dbReference type="Rhea" id="RHEA-COMP:14280"/>
        <dbReference type="ChEBI" id="CHEBI:16838"/>
        <dbReference type="ChEBI" id="CHEBI:30616"/>
        <dbReference type="ChEBI" id="CHEBI:456216"/>
        <dbReference type="EC" id="2.7.4.1"/>
    </reaction>
</comment>
<evidence type="ECO:0000313" key="12">
    <source>
        <dbReference type="EMBL" id="TWU42174.1"/>
    </source>
</evidence>
<dbReference type="GO" id="GO:0046872">
    <property type="term" value="F:metal ion binding"/>
    <property type="evidence" value="ECO:0007669"/>
    <property type="project" value="UniProtKB-KW"/>
</dbReference>
<feature type="binding site" evidence="6">
    <location>
        <position position="629"/>
    </location>
    <ligand>
        <name>ATP</name>
        <dbReference type="ChEBI" id="CHEBI:30616"/>
    </ligand>
</feature>
<dbReference type="Pfam" id="PF13090">
    <property type="entry name" value="PP_kinase_C"/>
    <property type="match status" value="1"/>
</dbReference>
<evidence type="ECO:0000259" key="9">
    <source>
        <dbReference type="Pfam" id="PF13089"/>
    </source>
</evidence>
<name>A0A5C6E129_9BACT</name>
<dbReference type="PIRSF" id="PIRSF015589">
    <property type="entry name" value="PP_kinase"/>
    <property type="match status" value="1"/>
</dbReference>
<comment type="PTM">
    <text evidence="6 7">An intermediate of this reaction is the autophosphorylated ppk in which a phosphate is covalently linked to a histidine residue through a N-P bond.</text>
</comment>
<keyword evidence="6" id="KW-0479">Metal-binding</keyword>
<comment type="cofactor">
    <cofactor evidence="6">
        <name>Mg(2+)</name>
        <dbReference type="ChEBI" id="CHEBI:18420"/>
    </cofactor>
</comment>
<evidence type="ECO:0000256" key="3">
    <source>
        <dbReference type="ARBA" id="ARBA00022741"/>
    </source>
</evidence>
<sequence length="746" mass="84331">MPKKSSATKKKTRSIDLPLPEDRFINRELGWLAFNERVLDQAADASLPLLERAKFLAITGSNLDEFVMVRIGGLKLQFDRNAMVRDAAGLTVSQQVNAVSSCCKDLVQRQYAILRDVLEPQLAEADVCRVKLDDCSDRIREVAQRRFESDVSAVLSPQTITHDRPFPLLQGLGVHLCVRLRAEPKPVKRLNDQDFERFGVEDAAAAVAEADPWQYAVIPLGRTVPRLIPVPMDRGHGYILLEDLVSYFVDDFFPGREVMECVAFRITRNADIELQEDGAADLVDGMEEILESRRLSRVIRLEYHAEASDSVVAFLSEMMQLTNLDLYPIDGPMDLSYLFTLHGLEGYDSLRDQPWLPQANPDIDPADPMFSTIAKGDLLLVHPYERFDPVVRLIEEAVADPDVLAIKQVLYRTSKRSPIVAALMRAAERGKYVSVIVELKARFDEARNIEWAREMEQAGVQVIYGIRGLKTHAKVCIIVRREPQGIVRYMHFGTGNYNEATAKIYSDVSILTCNDTLGADATTFFNAVTGASQPQQLQLLAAAPMTLRKRILNLIEAETRRCLEGQKAEIVAKLNALVDTQVIDALYRASQAGVRIRLNIRGVCCLRPGVKGLSETIEVISIVDRFLEHARIIYFRHGGDDDLFISSADWMPRNLDRRVELLVPVIDQRCREKLLSTLRTYFRDNTNCWRMLPTGQYKRGKPEGKEKASFQSQRVLYDRAVEAVRKLKQSRRTTFETHQPKEASGT</sequence>
<dbReference type="EC" id="2.7.4.1" evidence="6 7"/>
<dbReference type="EMBL" id="SJPV01000001">
    <property type="protein sequence ID" value="TWU42174.1"/>
    <property type="molecule type" value="Genomic_DNA"/>
</dbReference>
<feature type="binding site" evidence="6">
    <location>
        <position position="601"/>
    </location>
    <ligand>
        <name>ATP</name>
        <dbReference type="ChEBI" id="CHEBI:30616"/>
    </ligand>
</feature>
<comment type="caution">
    <text evidence="12">The sequence shown here is derived from an EMBL/GenBank/DDBJ whole genome shotgun (WGS) entry which is preliminary data.</text>
</comment>
<dbReference type="PANTHER" id="PTHR30218:SF0">
    <property type="entry name" value="POLYPHOSPHATE KINASE"/>
    <property type="match status" value="1"/>
</dbReference>
<evidence type="ECO:0000256" key="5">
    <source>
        <dbReference type="ARBA" id="ARBA00022840"/>
    </source>
</evidence>
<dbReference type="Proteomes" id="UP000319143">
    <property type="component" value="Unassembled WGS sequence"/>
</dbReference>
<accession>A0A5C6E129</accession>
<reference evidence="12 13" key="1">
    <citation type="submission" date="2019-02" db="EMBL/GenBank/DDBJ databases">
        <title>Deep-cultivation of Planctomycetes and their phenomic and genomic characterization uncovers novel biology.</title>
        <authorList>
            <person name="Wiegand S."/>
            <person name="Jogler M."/>
            <person name="Boedeker C."/>
            <person name="Pinto D."/>
            <person name="Vollmers J."/>
            <person name="Rivas-Marin E."/>
            <person name="Kohn T."/>
            <person name="Peeters S.H."/>
            <person name="Heuer A."/>
            <person name="Rast P."/>
            <person name="Oberbeckmann S."/>
            <person name="Bunk B."/>
            <person name="Jeske O."/>
            <person name="Meyerdierks A."/>
            <person name="Storesund J.E."/>
            <person name="Kallscheuer N."/>
            <person name="Luecker S."/>
            <person name="Lage O.M."/>
            <person name="Pohl T."/>
            <person name="Merkel B.J."/>
            <person name="Hornburger P."/>
            <person name="Mueller R.-W."/>
            <person name="Bruemmer F."/>
            <person name="Labrenz M."/>
            <person name="Spormann A.M."/>
            <person name="Op Den Camp H."/>
            <person name="Overmann J."/>
            <person name="Amann R."/>
            <person name="Jetten M.S.M."/>
            <person name="Mascher T."/>
            <person name="Medema M.H."/>
            <person name="Devos D.P."/>
            <person name="Kaster A.-K."/>
            <person name="Ovreas L."/>
            <person name="Rohde M."/>
            <person name="Galperin M.Y."/>
            <person name="Jogler C."/>
        </authorList>
    </citation>
    <scope>NUCLEOTIDE SEQUENCE [LARGE SCALE GENOMIC DNA]</scope>
    <source>
        <strain evidence="12 13">Poly41</strain>
    </source>
</reference>
<dbReference type="SUPFAM" id="SSF56024">
    <property type="entry name" value="Phospholipase D/nuclease"/>
    <property type="match status" value="2"/>
</dbReference>
<dbReference type="InterPro" id="IPR024953">
    <property type="entry name" value="PP_kinase_middle"/>
</dbReference>
<keyword evidence="6" id="KW-0460">Magnesium</keyword>
<dbReference type="AlphaFoldDB" id="A0A5C6E129"/>
<keyword evidence="2 6" id="KW-0808">Transferase</keyword>
<dbReference type="PANTHER" id="PTHR30218">
    <property type="entry name" value="POLYPHOSPHATE KINASE"/>
    <property type="match status" value="1"/>
</dbReference>
<evidence type="ECO:0000256" key="6">
    <source>
        <dbReference type="HAMAP-Rule" id="MF_00347"/>
    </source>
</evidence>
<dbReference type="Gene3D" id="1.20.58.310">
    <property type="entry name" value="Polyphosphate kinase N-terminal domain"/>
    <property type="match status" value="1"/>
</dbReference>
<comment type="similarity">
    <text evidence="6 7">Belongs to the polyphosphate kinase 1 (PPK1) family.</text>
</comment>
<evidence type="ECO:0000313" key="13">
    <source>
        <dbReference type="Proteomes" id="UP000319143"/>
    </source>
</evidence>
<dbReference type="InterPro" id="IPR036832">
    <property type="entry name" value="PPK_N_dom_sf"/>
</dbReference>
<keyword evidence="3 6" id="KW-0547">Nucleotide-binding</keyword>
<keyword evidence="5 6" id="KW-0067">ATP-binding</keyword>
<feature type="binding site" evidence="6">
    <location>
        <position position="442"/>
    </location>
    <ligand>
        <name>Mg(2+)</name>
        <dbReference type="ChEBI" id="CHEBI:18420"/>
    </ligand>
</feature>
<dbReference type="GO" id="GO:0008976">
    <property type="term" value="F:polyphosphate kinase activity"/>
    <property type="evidence" value="ECO:0007669"/>
    <property type="project" value="UniProtKB-UniRule"/>
</dbReference>
<feature type="binding site" evidence="6">
    <location>
        <position position="412"/>
    </location>
    <ligand>
        <name>Mg(2+)</name>
        <dbReference type="ChEBI" id="CHEBI:18420"/>
    </ligand>
</feature>
<evidence type="ECO:0000259" key="8">
    <source>
        <dbReference type="Pfam" id="PF02503"/>
    </source>
</evidence>
<dbReference type="NCBIfam" id="NF003921">
    <property type="entry name" value="PRK05443.2-2"/>
    <property type="match status" value="1"/>
</dbReference>
<dbReference type="Pfam" id="PF17941">
    <property type="entry name" value="PP_kinase_C_1"/>
    <property type="match status" value="1"/>
</dbReference>
<keyword evidence="4 6" id="KW-0418">Kinase</keyword>
<dbReference type="InterPro" id="IPR025200">
    <property type="entry name" value="PPK_C_dom2"/>
</dbReference>
<feature type="active site" description="Phosphohistidine intermediate" evidence="6">
    <location>
        <position position="472"/>
    </location>
</feature>
<evidence type="ECO:0000259" key="11">
    <source>
        <dbReference type="Pfam" id="PF17941"/>
    </source>
</evidence>
<feature type="domain" description="Polyphosphate kinase middle" evidence="8">
    <location>
        <begin position="140"/>
        <end position="341"/>
    </location>
</feature>
<keyword evidence="1 6" id="KW-0597">Phosphoprotein</keyword>
<evidence type="ECO:0000256" key="4">
    <source>
        <dbReference type="ARBA" id="ARBA00022777"/>
    </source>
</evidence>
<dbReference type="InterPro" id="IPR025198">
    <property type="entry name" value="PPK_N_dom"/>
</dbReference>
<feature type="domain" description="Polyphosphate kinase N-terminal" evidence="9">
    <location>
        <begin position="24"/>
        <end position="127"/>
    </location>
</feature>